<reference evidence="1 2" key="1">
    <citation type="submission" date="2014-07" db="EMBL/GenBank/DDBJ databases">
        <title>Draft genome sequence of Thalassospira xianhensis P-4 (MCCC 1A02616).</title>
        <authorList>
            <person name="Lai Q."/>
            <person name="Shao Z."/>
        </authorList>
    </citation>
    <scope>NUCLEOTIDE SEQUENCE [LARGE SCALE GENOMIC DNA]</scope>
    <source>
        <strain evidence="1 2">MCCC 1A02616</strain>
    </source>
</reference>
<organism evidence="1 2">
    <name type="scientific">Thalassospira xianhensis MCCC 1A02616</name>
    <dbReference type="NCBI Taxonomy" id="1177929"/>
    <lineage>
        <taxon>Bacteria</taxon>
        <taxon>Pseudomonadati</taxon>
        <taxon>Pseudomonadota</taxon>
        <taxon>Alphaproteobacteria</taxon>
        <taxon>Rhodospirillales</taxon>
        <taxon>Thalassospiraceae</taxon>
        <taxon>Thalassospira</taxon>
    </lineage>
</organism>
<accession>A0A367UHR3</accession>
<keyword evidence="2" id="KW-1185">Reference proteome</keyword>
<gene>
    <name evidence="1" type="ORF">TH5_00200</name>
</gene>
<evidence type="ECO:0000313" key="2">
    <source>
        <dbReference type="Proteomes" id="UP000252419"/>
    </source>
</evidence>
<evidence type="ECO:0000313" key="1">
    <source>
        <dbReference type="EMBL" id="RCK07541.1"/>
    </source>
</evidence>
<sequence length="138" mass="14690">MIDAGLEAIGDTVTDKLDAFKPTFKVRLWQYPNGTMTTRSLSSLTDAVEALEASEACLVVVSGRTNSGRTTFLSELRHRVINGNDIAIFDDVPVGADLVGIASAFLSGQRTVIALHANGDDAVLSVVQDALLRASREV</sequence>
<dbReference type="AlphaFoldDB" id="A0A367UHR3"/>
<name>A0A367UHR3_9PROT</name>
<evidence type="ECO:0008006" key="3">
    <source>
        <dbReference type="Google" id="ProtNLM"/>
    </source>
</evidence>
<proteinExistence type="predicted"/>
<comment type="caution">
    <text evidence="1">The sequence shown here is derived from an EMBL/GenBank/DDBJ whole genome shotgun (WGS) entry which is preliminary data.</text>
</comment>
<dbReference type="Proteomes" id="UP000252419">
    <property type="component" value="Unassembled WGS sequence"/>
</dbReference>
<dbReference type="EMBL" id="JPWA01000001">
    <property type="protein sequence ID" value="RCK07541.1"/>
    <property type="molecule type" value="Genomic_DNA"/>
</dbReference>
<protein>
    <recommendedName>
        <fullName evidence="3">Bacterial type II secretion system protein E domain-containing protein</fullName>
    </recommendedName>
</protein>